<dbReference type="EMBL" id="DVFT01000085">
    <property type="protein sequence ID" value="HIQ96048.1"/>
    <property type="molecule type" value="Genomic_DNA"/>
</dbReference>
<accession>A0A9D1D0Z3</accession>
<organism evidence="1 2">
    <name type="scientific">Candidatus Limivivens merdigallinarum</name>
    <dbReference type="NCBI Taxonomy" id="2840859"/>
    <lineage>
        <taxon>Bacteria</taxon>
        <taxon>Bacillati</taxon>
        <taxon>Bacillota</taxon>
        <taxon>Clostridia</taxon>
        <taxon>Lachnospirales</taxon>
        <taxon>Lachnospiraceae</taxon>
        <taxon>Lachnospiraceae incertae sedis</taxon>
        <taxon>Candidatus Limivivens</taxon>
    </lineage>
</organism>
<protein>
    <submittedName>
        <fullName evidence="1">Uncharacterized protein</fullName>
    </submittedName>
</protein>
<proteinExistence type="predicted"/>
<evidence type="ECO:0000313" key="2">
    <source>
        <dbReference type="Proteomes" id="UP000886886"/>
    </source>
</evidence>
<reference evidence="1" key="1">
    <citation type="submission" date="2020-10" db="EMBL/GenBank/DDBJ databases">
        <authorList>
            <person name="Gilroy R."/>
        </authorList>
    </citation>
    <scope>NUCLEOTIDE SEQUENCE</scope>
    <source>
        <strain evidence="1">ChiSjej3B21-11622</strain>
    </source>
</reference>
<comment type="caution">
    <text evidence="1">The sequence shown here is derived from an EMBL/GenBank/DDBJ whole genome shotgun (WGS) entry which is preliminary data.</text>
</comment>
<reference evidence="1" key="2">
    <citation type="journal article" date="2021" name="PeerJ">
        <title>Extensive microbial diversity within the chicken gut microbiome revealed by metagenomics and culture.</title>
        <authorList>
            <person name="Gilroy R."/>
            <person name="Ravi A."/>
            <person name="Getino M."/>
            <person name="Pursley I."/>
            <person name="Horton D.L."/>
            <person name="Alikhan N.F."/>
            <person name="Baker D."/>
            <person name="Gharbi K."/>
            <person name="Hall N."/>
            <person name="Watson M."/>
            <person name="Adriaenssens E.M."/>
            <person name="Foster-Nyarko E."/>
            <person name="Jarju S."/>
            <person name="Secka A."/>
            <person name="Antonio M."/>
            <person name="Oren A."/>
            <person name="Chaudhuri R.R."/>
            <person name="La Ragione R."/>
            <person name="Hildebrand F."/>
            <person name="Pallen M.J."/>
        </authorList>
    </citation>
    <scope>NUCLEOTIDE SEQUENCE</scope>
    <source>
        <strain evidence="1">ChiSjej3B21-11622</strain>
    </source>
</reference>
<sequence>MEEKQEQRVFLDGELAGQEIPVKKELDWGGEHLVIPSVYLCEEGIQVVLCTQVEAGRLWDFLGKHEDWKNRGMPEEEVDELLESSPLALSWTAGLEANGTKLECSSISGGGWAPDPEDEKGEKGKLREEINAASDPFVEYFGLDQETGWSIQRVLFPWQEGISRETRIHKMSLHLAPYPVTRTAGCFRTPCQETEIRIQHPVTGREYVLNLQQWTKEQLSEDAFKDSENPESGERGIEFPRYYTQLEYTVTPKLLGEEIQIRDRGPSDHPREKDKKGASKYAAGAIGYFFAPKSKSAARTAVSSLHFEPVDSVEWNVQFLAKDRKETEITPLRFHHLPRGVVGCY</sequence>
<gene>
    <name evidence="1" type="ORF">IAB26_05735</name>
</gene>
<dbReference type="Proteomes" id="UP000886886">
    <property type="component" value="Unassembled WGS sequence"/>
</dbReference>
<dbReference type="AlphaFoldDB" id="A0A9D1D0Z3"/>
<evidence type="ECO:0000313" key="1">
    <source>
        <dbReference type="EMBL" id="HIQ96048.1"/>
    </source>
</evidence>
<name>A0A9D1D0Z3_9FIRM</name>